<dbReference type="Gene3D" id="3.30.1240.10">
    <property type="match status" value="1"/>
</dbReference>
<dbReference type="GO" id="GO:0000287">
    <property type="term" value="F:magnesium ion binding"/>
    <property type="evidence" value="ECO:0007669"/>
    <property type="project" value="TreeGrafter"/>
</dbReference>
<dbReference type="InterPro" id="IPR036412">
    <property type="entry name" value="HAD-like_sf"/>
</dbReference>
<dbReference type="NCBIfam" id="TIGR00099">
    <property type="entry name" value="Cof-subfamily"/>
    <property type="match status" value="1"/>
</dbReference>
<dbReference type="InterPro" id="IPR000150">
    <property type="entry name" value="Cof"/>
</dbReference>
<dbReference type="SFLD" id="SFLDS00003">
    <property type="entry name" value="Haloacid_Dehalogenase"/>
    <property type="match status" value="1"/>
</dbReference>
<dbReference type="RefSeq" id="WP_127978423.1">
    <property type="nucleotide sequence ID" value="NZ_CAAKNX010000013.1"/>
</dbReference>
<dbReference type="EMBL" id="RYZS01000001">
    <property type="protein sequence ID" value="RVU94226.1"/>
    <property type="molecule type" value="Genomic_DNA"/>
</dbReference>
<dbReference type="PANTHER" id="PTHR10000">
    <property type="entry name" value="PHOSPHOSERINE PHOSPHATASE"/>
    <property type="match status" value="1"/>
</dbReference>
<dbReference type="NCBIfam" id="TIGR01484">
    <property type="entry name" value="HAD-SF-IIB"/>
    <property type="match status" value="1"/>
</dbReference>
<dbReference type="PANTHER" id="PTHR10000:SF53">
    <property type="entry name" value="5-AMINO-6-(5-PHOSPHO-D-RIBITYLAMINO)URACIL PHOSPHATASE YBJI-RELATED"/>
    <property type="match status" value="1"/>
</dbReference>
<dbReference type="SFLD" id="SFLDG01144">
    <property type="entry name" value="C2.B.4:_PGP_Like"/>
    <property type="match status" value="1"/>
</dbReference>
<organism evidence="1 2">
    <name type="scientific">Enterococcus avium</name>
    <name type="common">Streptococcus avium</name>
    <dbReference type="NCBI Taxonomy" id="33945"/>
    <lineage>
        <taxon>Bacteria</taxon>
        <taxon>Bacillati</taxon>
        <taxon>Bacillota</taxon>
        <taxon>Bacilli</taxon>
        <taxon>Lactobacillales</taxon>
        <taxon>Enterococcaceae</taxon>
        <taxon>Enterococcus</taxon>
    </lineage>
</organism>
<keyword evidence="1" id="KW-0378">Hydrolase</keyword>
<comment type="caution">
    <text evidence="1">The sequence shown here is derived from an EMBL/GenBank/DDBJ whole genome shotgun (WGS) entry which is preliminary data.</text>
</comment>
<sequence length="268" mass="30147">MSIKMIAVDMDGTFLDDQKEYNRERFDRIFQQMKEKEIKFVVASGNQYDQLKSFFPENHAEMSFVSENGANIIVEGTHYYNARLAMDIVLETLKEINALQPIVLVVCGKKSAYVSKDIPDDVFRIVKFYYPSIKKLERLEDVANQEDEIFKFALTFSNIGIEEKLAALEEVLADQMIPVSSGHGDIDLIIPGVHKANGLAKLSNEWGIAPTEIAAFGDSGNDIEMLEYAGLSYAMENAQEKVKQASKEVIGSNNQEGVLEMMEQLLRA</sequence>
<evidence type="ECO:0000313" key="1">
    <source>
        <dbReference type="EMBL" id="RVU94226.1"/>
    </source>
</evidence>
<reference evidence="1 2" key="1">
    <citation type="submission" date="2018-12" db="EMBL/GenBank/DDBJ databases">
        <title>A novel vanA-carrying plasmid in a clinical isolate of Enterococcus avium.</title>
        <authorList>
            <person name="Bernasconi O.J."/>
            <person name="Luzzaro F."/>
            <person name="Endimiani A."/>
        </authorList>
    </citation>
    <scope>NUCLEOTIDE SEQUENCE [LARGE SCALE GENOMIC DNA]</scope>
    <source>
        <strain evidence="1 2">LC0559/18</strain>
    </source>
</reference>
<dbReference type="Proteomes" id="UP000288388">
    <property type="component" value="Unassembled WGS sequence"/>
</dbReference>
<dbReference type="CDD" id="cd07518">
    <property type="entry name" value="HAD_YbiV-Like"/>
    <property type="match status" value="1"/>
</dbReference>
<name>A0A437UKS8_ENTAV</name>
<gene>
    <name evidence="1" type="ORF">EK398_04860</name>
</gene>
<dbReference type="InterPro" id="IPR006379">
    <property type="entry name" value="HAD-SF_hydro_IIB"/>
</dbReference>
<dbReference type="AlphaFoldDB" id="A0A437UKS8"/>
<dbReference type="GO" id="GO:0005829">
    <property type="term" value="C:cytosol"/>
    <property type="evidence" value="ECO:0007669"/>
    <property type="project" value="TreeGrafter"/>
</dbReference>
<dbReference type="GO" id="GO:0016791">
    <property type="term" value="F:phosphatase activity"/>
    <property type="evidence" value="ECO:0007669"/>
    <property type="project" value="UniProtKB-ARBA"/>
</dbReference>
<proteinExistence type="predicted"/>
<protein>
    <submittedName>
        <fullName evidence="1">HAD family hydrolase</fullName>
    </submittedName>
</protein>
<accession>A0A437UKS8</accession>
<dbReference type="Pfam" id="PF08282">
    <property type="entry name" value="Hydrolase_3"/>
    <property type="match status" value="1"/>
</dbReference>
<evidence type="ECO:0000313" key="2">
    <source>
        <dbReference type="Proteomes" id="UP000288388"/>
    </source>
</evidence>
<dbReference type="InterPro" id="IPR023214">
    <property type="entry name" value="HAD_sf"/>
</dbReference>
<dbReference type="Gene3D" id="3.40.50.1000">
    <property type="entry name" value="HAD superfamily/HAD-like"/>
    <property type="match status" value="1"/>
</dbReference>
<dbReference type="PROSITE" id="PS01229">
    <property type="entry name" value="COF_2"/>
    <property type="match status" value="1"/>
</dbReference>
<dbReference type="SUPFAM" id="SSF56784">
    <property type="entry name" value="HAD-like"/>
    <property type="match status" value="1"/>
</dbReference>
<dbReference type="SFLD" id="SFLDG01140">
    <property type="entry name" value="C2.B:_Phosphomannomutase_and_P"/>
    <property type="match status" value="1"/>
</dbReference>